<proteinExistence type="predicted"/>
<accession>A0A6J8BXM0</accession>
<name>A0A6J8BXM0_MYTCO</name>
<dbReference type="Proteomes" id="UP000507470">
    <property type="component" value="Unassembled WGS sequence"/>
</dbReference>
<dbReference type="EMBL" id="CACVKT020003981">
    <property type="protein sequence ID" value="CAC5387157.1"/>
    <property type="molecule type" value="Genomic_DNA"/>
</dbReference>
<reference evidence="1 2" key="1">
    <citation type="submission" date="2020-06" db="EMBL/GenBank/DDBJ databases">
        <authorList>
            <person name="Li R."/>
            <person name="Bekaert M."/>
        </authorList>
    </citation>
    <scope>NUCLEOTIDE SEQUENCE [LARGE SCALE GENOMIC DNA]</scope>
    <source>
        <strain evidence="2">wild</strain>
    </source>
</reference>
<keyword evidence="2" id="KW-1185">Reference proteome</keyword>
<dbReference type="AlphaFoldDB" id="A0A6J8BXM0"/>
<sequence>MLEGKVNSDICIQPNQKLNGVIMPYIVTKPDKTVPITIRNLTDKNISLRKGTNLGTAAEIDEVLENHNPGQNSIKVQQISKQDRNHSEKTEDVCQNMPENLKDIFERSKDNLNEKECIQKRELTIHHDQLKPCSDRNIPKWLKYMRHRLLQGEVDYSLGIGQSEEENIHDLSQLLREDNDREPDHFVHQEIEDGINKDHAGSTGFESFQQLKDLESFLNNTGEIEEIGVEQHSTGLGNSHSSDVNSDDRHIVTNLDGVNMILNNKNTDDLDDTFLYAIDNYGGRIRNRPKYPDDYNLSDMF</sequence>
<protein>
    <submittedName>
        <fullName evidence="1">Uncharacterized protein</fullName>
    </submittedName>
</protein>
<gene>
    <name evidence="1" type="ORF">MCOR_22523</name>
</gene>
<evidence type="ECO:0000313" key="1">
    <source>
        <dbReference type="EMBL" id="CAC5387157.1"/>
    </source>
</evidence>
<organism evidence="1 2">
    <name type="scientific">Mytilus coruscus</name>
    <name type="common">Sea mussel</name>
    <dbReference type="NCBI Taxonomy" id="42192"/>
    <lineage>
        <taxon>Eukaryota</taxon>
        <taxon>Metazoa</taxon>
        <taxon>Spiralia</taxon>
        <taxon>Lophotrochozoa</taxon>
        <taxon>Mollusca</taxon>
        <taxon>Bivalvia</taxon>
        <taxon>Autobranchia</taxon>
        <taxon>Pteriomorphia</taxon>
        <taxon>Mytilida</taxon>
        <taxon>Mytiloidea</taxon>
        <taxon>Mytilidae</taxon>
        <taxon>Mytilinae</taxon>
        <taxon>Mytilus</taxon>
    </lineage>
</organism>
<evidence type="ECO:0000313" key="2">
    <source>
        <dbReference type="Proteomes" id="UP000507470"/>
    </source>
</evidence>